<dbReference type="InterPro" id="IPR020849">
    <property type="entry name" value="Small_GTPase_Ras-type"/>
</dbReference>
<dbReference type="InterPro" id="IPR001806">
    <property type="entry name" value="Small_GTPase"/>
</dbReference>
<proteinExistence type="predicted"/>
<dbReference type="InterPro" id="IPR027417">
    <property type="entry name" value="P-loop_NTPase"/>
</dbReference>
<dbReference type="SMART" id="SM00175">
    <property type="entry name" value="RAB"/>
    <property type="match status" value="1"/>
</dbReference>
<dbReference type="AlphaFoldDB" id="A0AAD4HPX9"/>
<dbReference type="SUPFAM" id="SSF52540">
    <property type="entry name" value="P-loop containing nucleoside triphosphate hydrolases"/>
    <property type="match status" value="1"/>
</dbReference>
<dbReference type="SMART" id="SM00174">
    <property type="entry name" value="RHO"/>
    <property type="match status" value="1"/>
</dbReference>
<evidence type="ECO:0000313" key="5">
    <source>
        <dbReference type="Proteomes" id="UP001195769"/>
    </source>
</evidence>
<dbReference type="GeneID" id="64658307"/>
<protein>
    <submittedName>
        <fullName evidence="4">Ras protein</fullName>
    </submittedName>
</protein>
<sequence>MENWKVVMLGDGGIGKTALAIQFSSQCFSYDPIIEDLYRKHLTKDTAGQKEYANLYDQWVREGQGFILHQKPIFMLVANKCDLIHNYEVSCREDIALAQKFGCKFLKTFARIAYNIEPLFTNIVQVLRPTKQILAIANSMMLMENAEDC</sequence>
<name>A0AAD4HPX9_9AGAM</name>
<comment type="caution">
    <text evidence="4">The sequence shown here is derived from an EMBL/GenBank/DDBJ whole genome shotgun (WGS) entry which is preliminary data.</text>
</comment>
<dbReference type="GO" id="GO:0007165">
    <property type="term" value="P:signal transduction"/>
    <property type="evidence" value="ECO:0007669"/>
    <property type="project" value="InterPro"/>
</dbReference>
<accession>A0AAD4HPX9</accession>
<reference evidence="4" key="1">
    <citation type="journal article" date="2020" name="New Phytol.">
        <title>Comparative genomics reveals dynamic genome evolution in host specialist ectomycorrhizal fungi.</title>
        <authorList>
            <person name="Lofgren L.A."/>
            <person name="Nguyen N.H."/>
            <person name="Vilgalys R."/>
            <person name="Ruytinx J."/>
            <person name="Liao H.L."/>
            <person name="Branco S."/>
            <person name="Kuo A."/>
            <person name="LaButti K."/>
            <person name="Lipzen A."/>
            <person name="Andreopoulos W."/>
            <person name="Pangilinan J."/>
            <person name="Riley R."/>
            <person name="Hundley H."/>
            <person name="Na H."/>
            <person name="Barry K."/>
            <person name="Grigoriev I.V."/>
            <person name="Stajich J.E."/>
            <person name="Kennedy P.G."/>
        </authorList>
    </citation>
    <scope>NUCLEOTIDE SEQUENCE</scope>
    <source>
        <strain evidence="4">FC203</strain>
    </source>
</reference>
<keyword evidence="5" id="KW-1185">Reference proteome</keyword>
<dbReference type="Pfam" id="PF00071">
    <property type="entry name" value="Ras"/>
    <property type="match status" value="2"/>
</dbReference>
<keyword evidence="3" id="KW-0342">GTP-binding</keyword>
<organism evidence="4 5">
    <name type="scientific">Suillus fuscotomentosus</name>
    <dbReference type="NCBI Taxonomy" id="1912939"/>
    <lineage>
        <taxon>Eukaryota</taxon>
        <taxon>Fungi</taxon>
        <taxon>Dikarya</taxon>
        <taxon>Basidiomycota</taxon>
        <taxon>Agaricomycotina</taxon>
        <taxon>Agaricomycetes</taxon>
        <taxon>Agaricomycetidae</taxon>
        <taxon>Boletales</taxon>
        <taxon>Suillineae</taxon>
        <taxon>Suillaceae</taxon>
        <taxon>Suillus</taxon>
    </lineage>
</organism>
<evidence type="ECO:0000313" key="4">
    <source>
        <dbReference type="EMBL" id="KAG1905760.1"/>
    </source>
</evidence>
<evidence type="ECO:0000256" key="1">
    <source>
        <dbReference type="ARBA" id="ARBA00004342"/>
    </source>
</evidence>
<dbReference type="RefSeq" id="XP_041231335.1">
    <property type="nucleotide sequence ID" value="XM_041364009.1"/>
</dbReference>
<evidence type="ECO:0000256" key="2">
    <source>
        <dbReference type="ARBA" id="ARBA00022741"/>
    </source>
</evidence>
<dbReference type="Gene3D" id="3.40.50.300">
    <property type="entry name" value="P-loop containing nucleotide triphosphate hydrolases"/>
    <property type="match status" value="2"/>
</dbReference>
<dbReference type="GO" id="GO:0005886">
    <property type="term" value="C:plasma membrane"/>
    <property type="evidence" value="ECO:0007669"/>
    <property type="project" value="UniProtKB-SubCell"/>
</dbReference>
<dbReference type="Proteomes" id="UP001195769">
    <property type="component" value="Unassembled WGS sequence"/>
</dbReference>
<evidence type="ECO:0000256" key="3">
    <source>
        <dbReference type="ARBA" id="ARBA00023134"/>
    </source>
</evidence>
<gene>
    <name evidence="4" type="ORF">F5891DRAFT_1125791</name>
</gene>
<dbReference type="SMART" id="SM00173">
    <property type="entry name" value="RAS"/>
    <property type="match status" value="1"/>
</dbReference>
<keyword evidence="2" id="KW-0547">Nucleotide-binding</keyword>
<dbReference type="GO" id="GO:0003924">
    <property type="term" value="F:GTPase activity"/>
    <property type="evidence" value="ECO:0007669"/>
    <property type="project" value="InterPro"/>
</dbReference>
<dbReference type="PROSITE" id="PS51421">
    <property type="entry name" value="RAS"/>
    <property type="match status" value="1"/>
</dbReference>
<dbReference type="GO" id="GO:0005525">
    <property type="term" value="F:GTP binding"/>
    <property type="evidence" value="ECO:0007669"/>
    <property type="project" value="UniProtKB-KW"/>
</dbReference>
<dbReference type="EMBL" id="JABBWK010000006">
    <property type="protein sequence ID" value="KAG1905760.1"/>
    <property type="molecule type" value="Genomic_DNA"/>
</dbReference>
<comment type="subcellular location">
    <subcellularLocation>
        <location evidence="1">Cell membrane</location>
        <topology evidence="1">Lipid-anchor</topology>
        <orientation evidence="1">Cytoplasmic side</orientation>
    </subcellularLocation>
</comment>
<dbReference type="PANTHER" id="PTHR24070">
    <property type="entry name" value="RAS, DI-RAS, AND RHEB FAMILY MEMBERS OF SMALL GTPASE SUPERFAMILY"/>
    <property type="match status" value="1"/>
</dbReference>